<keyword evidence="1" id="KW-0732">Signal</keyword>
<feature type="signal peptide" evidence="1">
    <location>
        <begin position="1"/>
        <end position="24"/>
    </location>
</feature>
<gene>
    <name evidence="2" type="ORF">CDL12_09108</name>
</gene>
<dbReference type="AlphaFoldDB" id="A0A2G9HLA4"/>
<keyword evidence="3" id="KW-1185">Reference proteome</keyword>
<protein>
    <recommendedName>
        <fullName evidence="4">Non-specific serine/threonine protein kinase</fullName>
    </recommendedName>
</protein>
<evidence type="ECO:0000256" key="1">
    <source>
        <dbReference type="SAM" id="SignalP"/>
    </source>
</evidence>
<evidence type="ECO:0008006" key="4">
    <source>
        <dbReference type="Google" id="ProtNLM"/>
    </source>
</evidence>
<feature type="chain" id="PRO_5013668215" description="Non-specific serine/threonine protein kinase" evidence="1">
    <location>
        <begin position="25"/>
        <end position="67"/>
    </location>
</feature>
<proteinExistence type="predicted"/>
<sequence length="67" mass="7685">MFSLSVMRMLSYILSCCLLFETKCFLSTVSFGSTFDDYGARNVGIWTCFISDNMKRQDTMSSKIENI</sequence>
<evidence type="ECO:0000313" key="2">
    <source>
        <dbReference type="EMBL" id="PIN18213.1"/>
    </source>
</evidence>
<dbReference type="Proteomes" id="UP000231279">
    <property type="component" value="Unassembled WGS sequence"/>
</dbReference>
<reference evidence="3" key="1">
    <citation type="journal article" date="2018" name="Gigascience">
        <title>Genome assembly of the Pink Ipe (Handroanthus impetiginosus, Bignoniaceae), a highly valued, ecologically keystone Neotropical timber forest tree.</title>
        <authorList>
            <person name="Silva-Junior O.B."/>
            <person name="Grattapaglia D."/>
            <person name="Novaes E."/>
            <person name="Collevatti R.G."/>
        </authorList>
    </citation>
    <scope>NUCLEOTIDE SEQUENCE [LARGE SCALE GENOMIC DNA]</scope>
    <source>
        <strain evidence="3">cv. UFG-1</strain>
    </source>
</reference>
<name>A0A2G9HLA4_9LAMI</name>
<comment type="caution">
    <text evidence="2">The sequence shown here is derived from an EMBL/GenBank/DDBJ whole genome shotgun (WGS) entry which is preliminary data.</text>
</comment>
<dbReference type="EMBL" id="NKXS01001501">
    <property type="protein sequence ID" value="PIN18213.1"/>
    <property type="molecule type" value="Genomic_DNA"/>
</dbReference>
<evidence type="ECO:0000313" key="3">
    <source>
        <dbReference type="Proteomes" id="UP000231279"/>
    </source>
</evidence>
<accession>A0A2G9HLA4</accession>
<organism evidence="2 3">
    <name type="scientific">Handroanthus impetiginosus</name>
    <dbReference type="NCBI Taxonomy" id="429701"/>
    <lineage>
        <taxon>Eukaryota</taxon>
        <taxon>Viridiplantae</taxon>
        <taxon>Streptophyta</taxon>
        <taxon>Embryophyta</taxon>
        <taxon>Tracheophyta</taxon>
        <taxon>Spermatophyta</taxon>
        <taxon>Magnoliopsida</taxon>
        <taxon>eudicotyledons</taxon>
        <taxon>Gunneridae</taxon>
        <taxon>Pentapetalae</taxon>
        <taxon>asterids</taxon>
        <taxon>lamiids</taxon>
        <taxon>Lamiales</taxon>
        <taxon>Bignoniaceae</taxon>
        <taxon>Crescentiina</taxon>
        <taxon>Tabebuia alliance</taxon>
        <taxon>Handroanthus</taxon>
    </lineage>
</organism>